<dbReference type="PROSITE" id="PS51078">
    <property type="entry name" value="ICLR_ED"/>
    <property type="match status" value="1"/>
</dbReference>
<dbReference type="PANTHER" id="PTHR30136:SF7">
    <property type="entry name" value="HTH-TYPE TRANSCRIPTIONAL REGULATOR KDGR-RELATED"/>
    <property type="match status" value="1"/>
</dbReference>
<dbReference type="GO" id="GO:0045892">
    <property type="term" value="P:negative regulation of DNA-templated transcription"/>
    <property type="evidence" value="ECO:0007669"/>
    <property type="project" value="TreeGrafter"/>
</dbReference>
<evidence type="ECO:0000259" key="4">
    <source>
        <dbReference type="PROSITE" id="PS51077"/>
    </source>
</evidence>
<feature type="domain" description="HTH iclR-type" evidence="4">
    <location>
        <begin position="63"/>
        <end position="124"/>
    </location>
</feature>
<evidence type="ECO:0000256" key="1">
    <source>
        <dbReference type="ARBA" id="ARBA00023015"/>
    </source>
</evidence>
<dbReference type="SUPFAM" id="SSF55781">
    <property type="entry name" value="GAF domain-like"/>
    <property type="match status" value="1"/>
</dbReference>
<dbReference type="InterPro" id="IPR005471">
    <property type="entry name" value="Tscrpt_reg_IclR_N"/>
</dbReference>
<reference evidence="6" key="1">
    <citation type="submission" date="2024-06" db="EMBL/GenBank/DDBJ databases">
        <title>Caulobacter inopinatus, sp. nov.</title>
        <authorList>
            <person name="Donachie S.P."/>
        </authorList>
    </citation>
    <scope>NUCLEOTIDE SEQUENCE</scope>
    <source>
        <strain evidence="6">73W</strain>
    </source>
</reference>
<dbReference type="InterPro" id="IPR014757">
    <property type="entry name" value="Tscrpt_reg_IclR_C"/>
</dbReference>
<evidence type="ECO:0000256" key="3">
    <source>
        <dbReference type="ARBA" id="ARBA00023163"/>
    </source>
</evidence>
<dbReference type="EMBL" id="CP158375">
    <property type="protein sequence ID" value="XDO98309.1"/>
    <property type="molecule type" value="Genomic_DNA"/>
</dbReference>
<protein>
    <submittedName>
        <fullName evidence="6">IclR family transcriptional regulator</fullName>
    </submittedName>
</protein>
<dbReference type="RefSeq" id="WP_369062105.1">
    <property type="nucleotide sequence ID" value="NZ_CP158375.1"/>
</dbReference>
<dbReference type="InterPro" id="IPR036388">
    <property type="entry name" value="WH-like_DNA-bd_sf"/>
</dbReference>
<dbReference type="AlphaFoldDB" id="A0AB39KWY9"/>
<evidence type="ECO:0000313" key="6">
    <source>
        <dbReference type="EMBL" id="XDO98309.1"/>
    </source>
</evidence>
<organism evidence="6">
    <name type="scientific">Caulobacter sp. 73W</name>
    <dbReference type="NCBI Taxonomy" id="3161137"/>
    <lineage>
        <taxon>Bacteria</taxon>
        <taxon>Pseudomonadati</taxon>
        <taxon>Pseudomonadota</taxon>
        <taxon>Alphaproteobacteria</taxon>
        <taxon>Caulobacterales</taxon>
        <taxon>Caulobacteraceae</taxon>
        <taxon>Caulobacter</taxon>
    </lineage>
</organism>
<name>A0AB39KWY9_9CAUL</name>
<dbReference type="Gene3D" id="1.10.10.10">
    <property type="entry name" value="Winged helix-like DNA-binding domain superfamily/Winged helix DNA-binding domain"/>
    <property type="match status" value="1"/>
</dbReference>
<dbReference type="InterPro" id="IPR050707">
    <property type="entry name" value="HTH_MetabolicPath_Reg"/>
</dbReference>
<keyword evidence="2" id="KW-0238">DNA-binding</keyword>
<feature type="domain" description="IclR-ED" evidence="5">
    <location>
        <begin position="125"/>
        <end position="304"/>
    </location>
</feature>
<evidence type="ECO:0000256" key="2">
    <source>
        <dbReference type="ARBA" id="ARBA00023125"/>
    </source>
</evidence>
<dbReference type="GO" id="GO:0003700">
    <property type="term" value="F:DNA-binding transcription factor activity"/>
    <property type="evidence" value="ECO:0007669"/>
    <property type="project" value="TreeGrafter"/>
</dbReference>
<keyword evidence="3" id="KW-0804">Transcription</keyword>
<dbReference type="GO" id="GO:0003677">
    <property type="term" value="F:DNA binding"/>
    <property type="evidence" value="ECO:0007669"/>
    <property type="project" value="UniProtKB-KW"/>
</dbReference>
<dbReference type="Gene3D" id="3.30.450.40">
    <property type="match status" value="1"/>
</dbReference>
<sequence>MRRLSDDANLSSVKTLLMDESKDFLRNVGGHDCLRPRKARAREERSMVVKAGEEPQSASRYSVPALEKGLEIMELLAQAPGGLNVTAIAQRLERSTGEIYRIIQYLDWRGYIERDASDLYTLSMRMFRLSHEQPPLRSLVSCAVPAMEALAQGVGQSCHLVVMDRTSVVIVAQVDSPLPIRYSVRLGAQFPIWETSSGFLLAAFLSKSGRARLFEQLAQVIDEAELAAFTAKIDAVATEGFEERQSLRIPGITNLSRPVFDHNGQIAAALTVPYLSQRSNPISVEETAAALAAAAQDISTLLGSRPTA</sequence>
<dbReference type="PANTHER" id="PTHR30136">
    <property type="entry name" value="HELIX-TURN-HELIX TRANSCRIPTIONAL REGULATOR, ICLR FAMILY"/>
    <property type="match status" value="1"/>
</dbReference>
<dbReference type="SMART" id="SM00346">
    <property type="entry name" value="HTH_ICLR"/>
    <property type="match status" value="1"/>
</dbReference>
<dbReference type="Pfam" id="PF01614">
    <property type="entry name" value="IclR_C"/>
    <property type="match status" value="1"/>
</dbReference>
<dbReference type="SUPFAM" id="SSF46785">
    <property type="entry name" value="Winged helix' DNA-binding domain"/>
    <property type="match status" value="1"/>
</dbReference>
<accession>A0AB39KWY9</accession>
<dbReference type="Pfam" id="PF09339">
    <property type="entry name" value="HTH_IclR"/>
    <property type="match status" value="1"/>
</dbReference>
<dbReference type="InterPro" id="IPR029016">
    <property type="entry name" value="GAF-like_dom_sf"/>
</dbReference>
<dbReference type="InterPro" id="IPR036390">
    <property type="entry name" value="WH_DNA-bd_sf"/>
</dbReference>
<gene>
    <name evidence="6" type="ORF">ABOZ73_07810</name>
</gene>
<proteinExistence type="predicted"/>
<keyword evidence="1" id="KW-0805">Transcription regulation</keyword>
<dbReference type="PROSITE" id="PS51077">
    <property type="entry name" value="HTH_ICLR"/>
    <property type="match status" value="1"/>
</dbReference>
<evidence type="ECO:0000259" key="5">
    <source>
        <dbReference type="PROSITE" id="PS51078"/>
    </source>
</evidence>